<keyword evidence="3" id="KW-1185">Reference proteome</keyword>
<dbReference type="Pfam" id="PF19581">
    <property type="entry name" value="Glyoxalase_7"/>
    <property type="match status" value="1"/>
</dbReference>
<dbReference type="InterPro" id="IPR000335">
    <property type="entry name" value="Bleomycin-R"/>
</dbReference>
<proteinExistence type="predicted"/>
<evidence type="ECO:0000256" key="1">
    <source>
        <dbReference type="ARBA" id="ARBA00023251"/>
    </source>
</evidence>
<organism evidence="2 3">
    <name type="scientific">Chryseobacterium camelliae</name>
    <dbReference type="NCBI Taxonomy" id="1265445"/>
    <lineage>
        <taxon>Bacteria</taxon>
        <taxon>Pseudomonadati</taxon>
        <taxon>Bacteroidota</taxon>
        <taxon>Flavobacteriia</taxon>
        <taxon>Flavobacteriales</taxon>
        <taxon>Weeksellaceae</taxon>
        <taxon>Chryseobacterium group</taxon>
        <taxon>Chryseobacterium</taxon>
    </lineage>
</organism>
<comment type="caution">
    <text evidence="2">The sequence shown here is derived from an EMBL/GenBank/DDBJ whole genome shotgun (WGS) entry which is preliminary data.</text>
</comment>
<protein>
    <submittedName>
        <fullName evidence="2">Glyoxalase superfamily protein PhnB</fullName>
    </submittedName>
</protein>
<sequence length="134" mass="15949">MKAEQIIPVIRIFDYQKAVEFYMNWLGFEMVWEHRFENHSPAYMEIIKDGMVFHLSEHHDDATPGSSTFIWGQGIAEYHRELIDKNYPYNRPGLEKTFYAAVAFTVVDPFGNRIIFNEKFDEEKHKDLNFNSIH</sequence>
<dbReference type="InterPro" id="IPR029068">
    <property type="entry name" value="Glyas_Bleomycin-R_OHBP_Dase"/>
</dbReference>
<dbReference type="SUPFAM" id="SSF54593">
    <property type="entry name" value="Glyoxalase/Bleomycin resistance protein/Dihydroxybiphenyl dioxygenase"/>
    <property type="match status" value="1"/>
</dbReference>
<dbReference type="Proteomes" id="UP001225072">
    <property type="component" value="Unassembled WGS sequence"/>
</dbReference>
<accession>A0ABU0TET1</accession>
<dbReference type="RefSeq" id="WP_294214906.1">
    <property type="nucleotide sequence ID" value="NZ_JAUTAL010000001.1"/>
</dbReference>
<keyword evidence="1" id="KW-0046">Antibiotic resistance</keyword>
<dbReference type="EMBL" id="JAUTAL010000001">
    <property type="protein sequence ID" value="MDQ1095578.1"/>
    <property type="molecule type" value="Genomic_DNA"/>
</dbReference>
<evidence type="ECO:0000313" key="2">
    <source>
        <dbReference type="EMBL" id="MDQ1095578.1"/>
    </source>
</evidence>
<reference evidence="2 3" key="1">
    <citation type="submission" date="2023-07" db="EMBL/GenBank/DDBJ databases">
        <title>Functional and genomic diversity of the sorghum phyllosphere microbiome.</title>
        <authorList>
            <person name="Shade A."/>
        </authorList>
    </citation>
    <scope>NUCLEOTIDE SEQUENCE [LARGE SCALE GENOMIC DNA]</scope>
    <source>
        <strain evidence="2 3">SORGH_AS_1064</strain>
    </source>
</reference>
<evidence type="ECO:0000313" key="3">
    <source>
        <dbReference type="Proteomes" id="UP001225072"/>
    </source>
</evidence>
<name>A0ABU0TET1_9FLAO</name>
<dbReference type="Gene3D" id="3.10.180.10">
    <property type="entry name" value="2,3-Dihydroxybiphenyl 1,2-Dioxygenase, domain 1"/>
    <property type="match status" value="1"/>
</dbReference>
<gene>
    <name evidence="2" type="ORF">QE404_000725</name>
</gene>